<evidence type="ECO:0000313" key="3">
    <source>
        <dbReference type="Proteomes" id="UP000324222"/>
    </source>
</evidence>
<dbReference type="Proteomes" id="UP000324222">
    <property type="component" value="Unassembled WGS sequence"/>
</dbReference>
<gene>
    <name evidence="2" type="ORF">E2C01_048834</name>
</gene>
<protein>
    <submittedName>
        <fullName evidence="2">Uncharacterized protein</fullName>
    </submittedName>
</protein>
<comment type="caution">
    <text evidence="2">The sequence shown here is derived from an EMBL/GenBank/DDBJ whole genome shotgun (WGS) entry which is preliminary data.</text>
</comment>
<reference evidence="2 3" key="1">
    <citation type="submission" date="2019-05" db="EMBL/GenBank/DDBJ databases">
        <title>Another draft genome of Portunus trituberculatus and its Hox gene families provides insights of decapod evolution.</title>
        <authorList>
            <person name="Jeong J.-H."/>
            <person name="Song I."/>
            <person name="Kim S."/>
            <person name="Choi T."/>
            <person name="Kim D."/>
            <person name="Ryu S."/>
            <person name="Kim W."/>
        </authorList>
    </citation>
    <scope>NUCLEOTIDE SEQUENCE [LARGE SCALE GENOMIC DNA]</scope>
    <source>
        <tissue evidence="2">Muscle</tissue>
    </source>
</reference>
<feature type="region of interest" description="Disordered" evidence="1">
    <location>
        <begin position="30"/>
        <end position="88"/>
    </location>
</feature>
<organism evidence="2 3">
    <name type="scientific">Portunus trituberculatus</name>
    <name type="common">Swimming crab</name>
    <name type="synonym">Neptunus trituberculatus</name>
    <dbReference type="NCBI Taxonomy" id="210409"/>
    <lineage>
        <taxon>Eukaryota</taxon>
        <taxon>Metazoa</taxon>
        <taxon>Ecdysozoa</taxon>
        <taxon>Arthropoda</taxon>
        <taxon>Crustacea</taxon>
        <taxon>Multicrustacea</taxon>
        <taxon>Malacostraca</taxon>
        <taxon>Eumalacostraca</taxon>
        <taxon>Eucarida</taxon>
        <taxon>Decapoda</taxon>
        <taxon>Pleocyemata</taxon>
        <taxon>Brachyura</taxon>
        <taxon>Eubrachyura</taxon>
        <taxon>Portunoidea</taxon>
        <taxon>Portunidae</taxon>
        <taxon>Portuninae</taxon>
        <taxon>Portunus</taxon>
    </lineage>
</organism>
<dbReference type="EMBL" id="VSRR010012725">
    <property type="protein sequence ID" value="MPC54905.1"/>
    <property type="molecule type" value="Genomic_DNA"/>
</dbReference>
<evidence type="ECO:0000256" key="1">
    <source>
        <dbReference type="SAM" id="MobiDB-lite"/>
    </source>
</evidence>
<keyword evidence="3" id="KW-1185">Reference proteome</keyword>
<evidence type="ECO:0000313" key="2">
    <source>
        <dbReference type="EMBL" id="MPC54905.1"/>
    </source>
</evidence>
<dbReference type="AlphaFoldDB" id="A0A5B7GC39"/>
<accession>A0A5B7GC39</accession>
<sequence>MQHTPPQHHASPTATPVPTTLTTFMNQRIYHNIVLSPPPPPPPQPNTETFHSSPPQSTPITTTHAFPSPPDNVANHTPPPPPQPQISDKIAPMFFVYRGLPVQVLKGLELGCSDTNNNNGTSTDFPIHSAYSRDFIHLQKFT</sequence>
<proteinExistence type="predicted"/>
<feature type="compositionally biased region" description="Pro residues" evidence="1">
    <location>
        <begin position="36"/>
        <end position="45"/>
    </location>
</feature>
<feature type="compositionally biased region" description="Low complexity" evidence="1">
    <location>
        <begin position="52"/>
        <end position="63"/>
    </location>
</feature>
<name>A0A5B7GC39_PORTR</name>